<feature type="domain" description="EGF-like" evidence="2">
    <location>
        <begin position="474"/>
        <end position="515"/>
    </location>
</feature>
<feature type="disulfide bond" evidence="1">
    <location>
        <begin position="408"/>
        <end position="425"/>
    </location>
</feature>
<dbReference type="SMART" id="SM00181">
    <property type="entry name" value="EGF"/>
    <property type="match status" value="2"/>
</dbReference>
<feature type="disulfide bond" evidence="1">
    <location>
        <begin position="404"/>
        <end position="414"/>
    </location>
</feature>
<comment type="caution">
    <text evidence="3">The sequence shown here is derived from an EMBL/GenBank/DDBJ whole genome shotgun (WGS) entry which is preliminary data.</text>
</comment>
<dbReference type="Proteomes" id="UP000681720">
    <property type="component" value="Unassembled WGS sequence"/>
</dbReference>
<feature type="disulfide bond" evidence="1">
    <location>
        <begin position="427"/>
        <end position="436"/>
    </location>
</feature>
<keyword evidence="1" id="KW-0245">EGF-like domain</keyword>
<evidence type="ECO:0000259" key="2">
    <source>
        <dbReference type="PROSITE" id="PS50026"/>
    </source>
</evidence>
<reference evidence="3" key="1">
    <citation type="submission" date="2021-02" db="EMBL/GenBank/DDBJ databases">
        <authorList>
            <person name="Nowell W R."/>
        </authorList>
    </citation>
    <scope>NUCLEOTIDE SEQUENCE</scope>
</reference>
<feature type="non-terminal residue" evidence="3">
    <location>
        <position position="553"/>
    </location>
</feature>
<feature type="domain" description="EGF-like" evidence="2">
    <location>
        <begin position="400"/>
        <end position="437"/>
    </location>
</feature>
<name>A0A8S3BMC2_9BILA</name>
<feature type="non-terminal residue" evidence="3">
    <location>
        <position position="1"/>
    </location>
</feature>
<evidence type="ECO:0000256" key="1">
    <source>
        <dbReference type="PROSITE-ProRule" id="PRU00076"/>
    </source>
</evidence>
<dbReference type="InterPro" id="IPR050906">
    <property type="entry name" value="Notch_signaling"/>
</dbReference>
<dbReference type="EMBL" id="CAJOBJ010159787">
    <property type="protein sequence ID" value="CAF4841200.1"/>
    <property type="molecule type" value="Genomic_DNA"/>
</dbReference>
<dbReference type="CDD" id="cd00054">
    <property type="entry name" value="EGF_CA"/>
    <property type="match status" value="1"/>
</dbReference>
<dbReference type="Gene3D" id="2.10.25.10">
    <property type="entry name" value="Laminin"/>
    <property type="match status" value="1"/>
</dbReference>
<proteinExistence type="predicted"/>
<accession>A0A8S3BMC2</accession>
<evidence type="ECO:0000313" key="3">
    <source>
        <dbReference type="EMBL" id="CAF4841200.1"/>
    </source>
</evidence>
<dbReference type="PROSITE" id="PS50026">
    <property type="entry name" value="EGF_3"/>
    <property type="match status" value="3"/>
</dbReference>
<dbReference type="Pfam" id="PF00008">
    <property type="entry name" value="EGF"/>
    <property type="match status" value="1"/>
</dbReference>
<sequence length="553" mass="63034">NKCISPVLVRNIIVDCVGGDDERNTYIYKIPFQDLCDGYTHSPSIVIDGQNETDETNCNLWPCNNLYTRCNYAWTCPNGIDEIDCNPLSKCYPDGHECVSPTSLEVICLPVHRTGNGVIDCLGSTDERQHCREQNPDNPILRYRCWNSTDCVPSNCHNSNQCPFEQIQSFWNQCQQDQNIARVIFSLLHDIMLGSGIHLNNKYFILDNSTRFTMYTSVTNQIQIDSASSTVDIDTNPSKNELITKTISFHQAWLCNRGILVFLGLDKREHCLCPPSYYGDRCQFQNERISLTIQFTKKCAPGCDGMYSIILKLIDDEETIHSYEQFTHTSTEKCNTKYNINLLYNTRPKNIMTNYSIRIEAYNKIDLSFHSSWKLPVQFLFMPVQRIASYMMIPAEFTSISKRCQVHCGEHGRCVEYVNHDEHYCHCDSGWSGRYCSIHLDNCSCFVDSLCLGQIKNQSICLCPKDKSGLRCLIHSSCQNNLCQNGGICVQEDDRISINNFTCICGTGYSGSHCQFKDTQIIISFDGVSIPPYLSIFFVSVQTKTNPQLTMMT</sequence>
<dbReference type="InterPro" id="IPR000742">
    <property type="entry name" value="EGF"/>
</dbReference>
<dbReference type="PROSITE" id="PS01186">
    <property type="entry name" value="EGF_2"/>
    <property type="match status" value="2"/>
</dbReference>
<organism evidence="3 4">
    <name type="scientific">Rotaria magnacalcarata</name>
    <dbReference type="NCBI Taxonomy" id="392030"/>
    <lineage>
        <taxon>Eukaryota</taxon>
        <taxon>Metazoa</taxon>
        <taxon>Spiralia</taxon>
        <taxon>Gnathifera</taxon>
        <taxon>Rotifera</taxon>
        <taxon>Eurotatoria</taxon>
        <taxon>Bdelloidea</taxon>
        <taxon>Philodinida</taxon>
        <taxon>Philodinidae</taxon>
        <taxon>Rotaria</taxon>
    </lineage>
</organism>
<feature type="domain" description="EGF-like" evidence="2">
    <location>
        <begin position="439"/>
        <end position="473"/>
    </location>
</feature>
<dbReference type="PROSITE" id="PS00022">
    <property type="entry name" value="EGF_1"/>
    <property type="match status" value="3"/>
</dbReference>
<comment type="caution">
    <text evidence="1">Lacks conserved residue(s) required for the propagation of feature annotation.</text>
</comment>
<evidence type="ECO:0000313" key="4">
    <source>
        <dbReference type="Proteomes" id="UP000681720"/>
    </source>
</evidence>
<feature type="disulfide bond" evidence="1">
    <location>
        <begin position="505"/>
        <end position="514"/>
    </location>
</feature>
<keyword evidence="1" id="KW-1015">Disulfide bond</keyword>
<gene>
    <name evidence="3" type="ORF">GIL414_LOCUS48932</name>
</gene>
<dbReference type="AlphaFoldDB" id="A0A8S3BMC2"/>
<feature type="disulfide bond" evidence="1">
    <location>
        <begin position="463"/>
        <end position="472"/>
    </location>
</feature>
<dbReference type="PANTHER" id="PTHR24044">
    <property type="entry name" value="NOTCH LIGAND FAMILY MEMBER"/>
    <property type="match status" value="1"/>
</dbReference>
<dbReference type="SUPFAM" id="SSF57196">
    <property type="entry name" value="EGF/Laminin"/>
    <property type="match status" value="1"/>
</dbReference>
<protein>
    <recommendedName>
        <fullName evidence="2">EGF-like domain-containing protein</fullName>
    </recommendedName>
</protein>